<dbReference type="RefSeq" id="WP_377368604.1">
    <property type="nucleotide sequence ID" value="NZ_JBHTMN010000014.1"/>
</dbReference>
<dbReference type="GO" id="GO:0016787">
    <property type="term" value="F:hydrolase activity"/>
    <property type="evidence" value="ECO:0007669"/>
    <property type="project" value="UniProtKB-KW"/>
</dbReference>
<dbReference type="Proteomes" id="UP001597059">
    <property type="component" value="Unassembled WGS sequence"/>
</dbReference>
<dbReference type="PANTHER" id="PTHR43155:SF2">
    <property type="entry name" value="CYCLIC DI-GMP PHOSPHODIESTERASE PA4108"/>
    <property type="match status" value="1"/>
</dbReference>
<dbReference type="SMART" id="SM00471">
    <property type="entry name" value="HDc"/>
    <property type="match status" value="1"/>
</dbReference>
<feature type="domain" description="HD-GYP" evidence="2">
    <location>
        <begin position="255"/>
        <end position="451"/>
    </location>
</feature>
<evidence type="ECO:0000256" key="1">
    <source>
        <dbReference type="SAM" id="MobiDB-lite"/>
    </source>
</evidence>
<evidence type="ECO:0000313" key="4">
    <source>
        <dbReference type="Proteomes" id="UP001597059"/>
    </source>
</evidence>
<dbReference type="InterPro" id="IPR037522">
    <property type="entry name" value="HD_GYP_dom"/>
</dbReference>
<feature type="region of interest" description="Disordered" evidence="1">
    <location>
        <begin position="167"/>
        <end position="188"/>
    </location>
</feature>
<comment type="caution">
    <text evidence="3">The sequence shown here is derived from an EMBL/GenBank/DDBJ whole genome shotgun (WGS) entry which is preliminary data.</text>
</comment>
<dbReference type="EMBL" id="JBHTMN010000014">
    <property type="protein sequence ID" value="MFD1384414.1"/>
    <property type="molecule type" value="Genomic_DNA"/>
</dbReference>
<dbReference type="Gene3D" id="1.10.3210.10">
    <property type="entry name" value="Hypothetical protein af1432"/>
    <property type="match status" value="1"/>
</dbReference>
<protein>
    <submittedName>
        <fullName evidence="3">HD-GYP domain-containing protein</fullName>
        <ecNumber evidence="3">3.1.4.-</ecNumber>
    </submittedName>
</protein>
<sequence>MAKFDVTNLFGVDIGFAYFNVIELIDALGIKNDVLKSKRVASLIKQHSAKHHIVTIAIRQVTLAELKPILNSKFLPFDPYFQVGDMHTAERERLYEAEEKLLFICWSLATGKSIKGLKRLKPDFNTRDWREMYVAGRSLYQLFRQILNDNTREYVLDYKQGNVDEDGRVNQPASVSVPPTPHGGISEATSSATGVIARPDRALSIEPTPYTKEIPVALRLMTQGTALIQEQVALLQTGKALDYPKLSGFVQKLIASHERNPYALLSLRHNKSEDAYLAQHTLGCAVLACHLAKGLELEPRYVEVISIAALLFDIGRFKLPAPIVNKAGKLSEAEYSLMRKHVHFGEGLLQVTPSIPKVVYQMLWDHHERVDGSGYPNGKEGDEISVYGKIGAIVDAYDSMTSEQPFKHSITPSGALRKMSKESGLAFDKKLLELFIKSLGSVPVGSCVELSNGRLGFVLTLNKQLKPSLVRQVYSLPTKTFIPAADIPVDRNEDVSISKIILPSDYDLRFVDHIS</sequence>
<reference evidence="4" key="1">
    <citation type="journal article" date="2019" name="Int. J. Syst. Evol. Microbiol.">
        <title>The Global Catalogue of Microorganisms (GCM) 10K type strain sequencing project: providing services to taxonomists for standard genome sequencing and annotation.</title>
        <authorList>
            <consortium name="The Broad Institute Genomics Platform"/>
            <consortium name="The Broad Institute Genome Sequencing Center for Infectious Disease"/>
            <person name="Wu L."/>
            <person name="Ma J."/>
        </authorList>
    </citation>
    <scope>NUCLEOTIDE SEQUENCE [LARGE SCALE GENOMIC DNA]</scope>
    <source>
        <strain evidence="4">JCM 30774</strain>
    </source>
</reference>
<keyword evidence="3" id="KW-0378">Hydrolase</keyword>
<keyword evidence="4" id="KW-1185">Reference proteome</keyword>
<dbReference type="EC" id="3.1.4.-" evidence="3"/>
<gene>
    <name evidence="3" type="ORF">ACFQ45_13625</name>
</gene>
<dbReference type="PROSITE" id="PS51832">
    <property type="entry name" value="HD_GYP"/>
    <property type="match status" value="1"/>
</dbReference>
<evidence type="ECO:0000259" key="2">
    <source>
        <dbReference type="PROSITE" id="PS51832"/>
    </source>
</evidence>
<dbReference type="SUPFAM" id="SSF109604">
    <property type="entry name" value="HD-domain/PDEase-like"/>
    <property type="match status" value="1"/>
</dbReference>
<organism evidence="3 4">
    <name type="scientific">Rhodanobacter aciditrophus</name>
    <dbReference type="NCBI Taxonomy" id="1623218"/>
    <lineage>
        <taxon>Bacteria</taxon>
        <taxon>Pseudomonadati</taxon>
        <taxon>Pseudomonadota</taxon>
        <taxon>Gammaproteobacteria</taxon>
        <taxon>Lysobacterales</taxon>
        <taxon>Rhodanobacteraceae</taxon>
        <taxon>Rhodanobacter</taxon>
    </lineage>
</organism>
<proteinExistence type="predicted"/>
<accession>A0ABW4B2F6</accession>
<dbReference type="Pfam" id="PF13487">
    <property type="entry name" value="HD_5"/>
    <property type="match status" value="1"/>
</dbReference>
<evidence type="ECO:0000313" key="3">
    <source>
        <dbReference type="EMBL" id="MFD1384414.1"/>
    </source>
</evidence>
<dbReference type="InterPro" id="IPR003607">
    <property type="entry name" value="HD/PDEase_dom"/>
</dbReference>
<dbReference type="PANTHER" id="PTHR43155">
    <property type="entry name" value="CYCLIC DI-GMP PHOSPHODIESTERASE PA4108-RELATED"/>
    <property type="match status" value="1"/>
</dbReference>
<dbReference type="CDD" id="cd00077">
    <property type="entry name" value="HDc"/>
    <property type="match status" value="1"/>
</dbReference>
<name>A0ABW4B2F6_9GAMM</name>